<dbReference type="Proteomes" id="UP001431572">
    <property type="component" value="Plasmid unnamed2"/>
</dbReference>
<proteinExistence type="predicted"/>
<reference evidence="1" key="1">
    <citation type="journal article" date="2024" name="Nature">
        <title>Anoxygenic phototroph of the Chloroflexota uses a type I reaction centre.</title>
        <authorList>
            <person name="Tsuji J.M."/>
            <person name="Shaw N.A."/>
            <person name="Nagashima S."/>
            <person name="Venkiteswaran J.J."/>
            <person name="Schiff S.L."/>
            <person name="Watanabe T."/>
            <person name="Fukui M."/>
            <person name="Hanada S."/>
            <person name="Tank M."/>
            <person name="Neufeld J.D."/>
        </authorList>
    </citation>
    <scope>NUCLEOTIDE SEQUENCE</scope>
    <source>
        <strain evidence="1">L227-S17</strain>
    </source>
</reference>
<name>A0ABY9BBB5_9CHLR</name>
<evidence type="ECO:0000313" key="1">
    <source>
        <dbReference type="EMBL" id="WJW70387.1"/>
    </source>
</evidence>
<accession>A0ABY9BBB5</accession>
<gene>
    <name evidence="1" type="ORF">OZ401_004962</name>
</gene>
<dbReference type="RefSeq" id="WP_341472255.1">
    <property type="nucleotide sequence ID" value="NZ_CP128402.1"/>
</dbReference>
<geneLocation type="plasmid" evidence="1 2">
    <name>unnamed2</name>
</geneLocation>
<keyword evidence="1" id="KW-0614">Plasmid</keyword>
<protein>
    <submittedName>
        <fullName evidence="1">Uncharacterized protein</fullName>
    </submittedName>
</protein>
<organism evidence="1 2">
    <name type="scientific">Candidatus Chlorohelix allophototropha</name>
    <dbReference type="NCBI Taxonomy" id="3003348"/>
    <lineage>
        <taxon>Bacteria</taxon>
        <taxon>Bacillati</taxon>
        <taxon>Chloroflexota</taxon>
        <taxon>Chloroflexia</taxon>
        <taxon>Candidatus Chloroheliales</taxon>
        <taxon>Candidatus Chloroheliaceae</taxon>
        <taxon>Candidatus Chlorohelix</taxon>
    </lineage>
</organism>
<sequence>MTTSTTRLTIMPFPQHWDGTVLKMNILVMPHEDPTTPFAVNVPSGVTASPFASVRLKFDAMIIDSLDMMPRPVDVTHTVVLSTTPPADSLTLFQQLARSFKITKPSNVINPVSASTVIQKYLPNSYRHSFSFSQPRTPYAKTDDSYQCAIKDRKEGLPKPIYSTDEVSWGKVFALALRQPILARRLGFVYEVDFTLPAGVYADGGWLYIDLDNTSEYHAQIVAQPDIVKRYAARIPALSSPRSLFAAVQFPVSDAPVPGNYDPIFIEAEDYDDGFAKIVHCIQPVSANLLLEPGQEQNGLPPTRDFGVRLGWDDEQLLIWQNRQMTLDPDLGIQVDAPMGTFNYRVDVRKNGDDDTKWNSLVKVHGDLQLSGIDLGTIDAELGIEVGPVQLEGQKQGVFWLPAYYTQWTGTSLIIKDERAAKLGGTDAVLKKQMQGVDAEKVPLRYGEIYDFRVRFADTTGGGPQEQDVPLNGGPAPFGTCRFRRYLPPMKARVQDLDLDPPPATSPSSYRVYRPLLGYPSLLFTGLPNAYNLLLADFPTALTQSREAGYFDPDVDFLRIEVAVKAPEMDTLLSQRGNEAYYPLFTTIRTFPEDITQPFDLPVEFHDALVIKFGDESDLGDLPLTTDSSALKLPTSRDIRIRVFPVCRADPTLSYFGSQETRVGRAVSIYTRSDAVDERSLFVNESPARQFQSILLQPDPTPTTNLLALMALSGQSTDTPANLFQRLAEQLQLNTAGASLFGKPGERIIFGCAKGLPHTLSPEHSTITFANKTDLVQQWIPTIILDIKRDWSWDGLDIISFEIKRNGVELVGIIELKNTVSITALQDADRSHTKLIFFDVVDPKNFSGPFPEPLELKYTITAHFKKAPAQKDADKELTMTVPVAVPPAQVPRVVSAGIALSPYVRSDDYSSTEARKKVVWIEFEESIQNPEDGYFAFVKAYAPDPLLLVGRDPVPDPKENTPFIPPELIRVITAGQSDDQAGLNAWQPLIPCTEISPRHFIIPLPPGLNVESNELFGFFVYEFCVGHARVWSTAQARFGRAIRVTGIQHPAPQMTCTVARTDDAILLSAPYATSTYEGRNALYTYPQTEIWGVLYAQVMQLDGKDFRNIVLREKKMKVERNQIDLERKRQETPQEYGICSWTQTEVRAMLLYLGLPENTPLSVLAIEMIPNFENVNEPLSTDLGKMRIYRTSPLEPVPELCL</sequence>
<dbReference type="EMBL" id="CP128402">
    <property type="protein sequence ID" value="WJW70387.1"/>
    <property type="molecule type" value="Genomic_DNA"/>
</dbReference>
<keyword evidence="2" id="KW-1185">Reference proteome</keyword>
<evidence type="ECO:0000313" key="2">
    <source>
        <dbReference type="Proteomes" id="UP001431572"/>
    </source>
</evidence>